<organism evidence="3 4">
    <name type="scientific">Streptomyces beijiangensis</name>
    <dbReference type="NCBI Taxonomy" id="163361"/>
    <lineage>
        <taxon>Bacteria</taxon>
        <taxon>Bacillati</taxon>
        <taxon>Actinomycetota</taxon>
        <taxon>Actinomycetes</taxon>
        <taxon>Kitasatosporales</taxon>
        <taxon>Streptomycetaceae</taxon>
        <taxon>Streptomyces</taxon>
    </lineage>
</organism>
<comment type="caution">
    <text evidence="3">The sequence shown here is derived from an EMBL/GenBank/DDBJ whole genome shotgun (WGS) entry which is preliminary data.</text>
</comment>
<dbReference type="InterPro" id="IPR050708">
    <property type="entry name" value="T6SS_VgrG/RHS"/>
</dbReference>
<evidence type="ECO:0000313" key="3">
    <source>
        <dbReference type="EMBL" id="MBO0514778.1"/>
    </source>
</evidence>
<dbReference type="InterPro" id="IPR006530">
    <property type="entry name" value="YD"/>
</dbReference>
<dbReference type="SMART" id="SM00306">
    <property type="entry name" value="HintN"/>
    <property type="match status" value="1"/>
</dbReference>
<feature type="region of interest" description="Disordered" evidence="1">
    <location>
        <begin position="1874"/>
        <end position="1922"/>
    </location>
</feature>
<dbReference type="SUPFAM" id="SSF51294">
    <property type="entry name" value="Hedgehog/intein (Hint) domain"/>
    <property type="match status" value="1"/>
</dbReference>
<dbReference type="InterPro" id="IPR031325">
    <property type="entry name" value="RHS_repeat"/>
</dbReference>
<name>A0A939FB03_9ACTN</name>
<evidence type="ECO:0000313" key="4">
    <source>
        <dbReference type="Proteomes" id="UP000664167"/>
    </source>
</evidence>
<dbReference type="RefSeq" id="WP_206964572.1">
    <property type="nucleotide sequence ID" value="NZ_BAAAJJ010000011.1"/>
</dbReference>
<accession>A0A939FB03</accession>
<feature type="compositionally biased region" description="Polar residues" evidence="1">
    <location>
        <begin position="1666"/>
        <end position="1692"/>
    </location>
</feature>
<dbReference type="Pfam" id="PF07591">
    <property type="entry name" value="PT-HINT"/>
    <property type="match status" value="1"/>
</dbReference>
<dbReference type="InterPro" id="IPR022385">
    <property type="entry name" value="Rhs_assc_core"/>
</dbReference>
<dbReference type="CDD" id="cd00081">
    <property type="entry name" value="Hint"/>
    <property type="match status" value="1"/>
</dbReference>
<feature type="compositionally biased region" description="Polar residues" evidence="1">
    <location>
        <begin position="1899"/>
        <end position="1911"/>
    </location>
</feature>
<feature type="region of interest" description="Disordered" evidence="1">
    <location>
        <begin position="1"/>
        <end position="41"/>
    </location>
</feature>
<dbReference type="NCBIfam" id="TIGR03696">
    <property type="entry name" value="Rhs_assc_core"/>
    <property type="match status" value="1"/>
</dbReference>
<protein>
    <recommendedName>
        <fullName evidence="2">Hint domain-containing protein</fullName>
    </recommendedName>
</protein>
<dbReference type="PANTHER" id="PTHR32305">
    <property type="match status" value="1"/>
</dbReference>
<dbReference type="Proteomes" id="UP000664167">
    <property type="component" value="Unassembled WGS sequence"/>
</dbReference>
<feature type="domain" description="Hint" evidence="2">
    <location>
        <begin position="2041"/>
        <end position="2143"/>
    </location>
</feature>
<sequence>MSRTKSVSGGRTLATKKIKVTDQAKRPYRPAAPQWPGAEEGAAALAGPAGGAQHGAVSEVKGTPVWARSVAPSKGAYQGPGSVSVRVLPHQNATKLGVTGVVFTVGAGSSGRGDVQVGLDYGTFAESVGGNYASRLHLVKLPACALTDPERAACRKQTPVPTHRNASARELATTLTLGSARPVAPRTTAAGGSTVTQSAYTTPAFAGSEATVLAATTGAGADGGEAGSFGATALAPSGSWSGGGSAGAFTYKYPIALAGSSGGLKPSVGLSYNSGSVDGKTSSTQAQSSWAGDGWNTPDSYIEQSFASCSDSPEGSASPVASGDECYDGPVLTLSLNGSTTALVKDSSGAWTPAEDNGSIVSHITGSNNGTGTYNSDYWTVTERDGTRYEFGRNQLPGWSSGKPVTNSVDSEPVYSAHSGDPCYDASGFASSVCKMAYKWHLDYVVDTDANAVAYYYGQDTNYYGENKGANNVSYVRDSYLNRIDYGFRNGGAYGTVPDQVFFTTARRCTLTTCDALSASTAAAQYPDVPFDLVCASGAKCTSQSPSFFSTVRLSSITVKQYSVASAKYLPVDTYTLHESEPATGDGTSPTLWLSSITHEGDDTTAGGSTSPVALPDVKFTAVDLQNRVNTSSFPGLYRFRIASVTNEMGGVTSVSYGLPDACTASYVASATPSSNTKSCYPVSWTPRDYEAPITDWFEKYAVTQVLESDTTGGAVAKQTDYTYNGGAAWHHDDNEVVKAKYRTWGQFRGYASVETQTGDGANDPKTESVTSYYRGMDGDWLSSSGTRSVSVTDSQGGTHTDSDQLASMPLESTTYKGTGGAVDQSTVTSYWVSAPTATRTRAGLPDLTANATATAESWNRQAITDGGTTTWRYTETDNTFEVSPSDANFGLVKNSYTHTVPVNSAYDQCTTTIYAKPNTGLNLVGLIASTEKDSVACSGFTENSPATVPKNLNTLDAPTTVKRPDQVVSATESFYDDPAFATTFPQNAAPTSGNATMIRAASGYSGGFTWQTQSRTTYDPYGRPLDTYDAAGNKTITTYTVDSVGLTTGAQATNPKAQSTSSTLDPTRGLTLTATDANKITSTVQYDALGRTTAIWEHNRTTSAPADAVYTYTVTPTGLSGTTTKELNDSLGYATSVSVVDSLGRDRQTQSPTPQGGRLITESFYDSHGWVRKKNNSYWDSAATPTLTGTLTSFQDSEIPNQDLYTFDGLGRVVVDDSEQYSNPDLKRETTTVYNGDSTTVIPPNGGTVKSARTDAAGRSSEIDSYSGKPTLTKPSNTFTGNWFVTGGTSNAITYGYDGHDKQNTTTSGGSTWSTTYDLLGRATVKTDPDAGATHLFYDANGNLTQSTDARTASTSFTYDVLNRKTGQYASTTDAQTAGAGGNQMAGWVYDNDNAVTGVNNAIGQATTVTAYNSGSAYVTQQLNFNAFGESLGESVTIPAALGALGGKTYTFKHTYSADTGLPYSDNYPLGGGLPNEIVSRTYSTALDLPNGLGSTSYGYAQGTTYSAYGQVLQETLGSGTNLAYLTNAYDPHTGALTDQLVTRSTATPAKVDEQAYAYDLAGNLTKQTSTRLGATAATEAQCYQYDQLDRLTQAWTATDSCAATPTTANHATVGDQLAGGAAYWTTWSLDLLGQRKTQVDHSTTGGTDTTTSYIYDGNGKKQPHTLTGTQDTGASNATTSATYDDSGNTLTRNTVTSGNQTLNWNNAGQLTQISGGKTGTTSYIYDAYGQVLAQTDPSSTTLYLPGEELTLTGTTTTGVRHIPLPGGGTVVRTGTSTNYKFQFSDQHGTSGLLLDNTAQTPTWRQFTPYGDSRGTTVTWTDSRGFLNAPNNTNTGLTLLGIREYDPTLGRFISLDPLFEATDDQLLNGYSYTSNNPIGQSDPTGLCPRDLCDGYGQNPGQAQGTHATPSDSKDAPDSTVVDQDLKLPPGFNNGHPEKFLKAYFKARKHWVLHDGHPNPVDEYSAAQEACLSTKGACTSRETLQFGMLRMIALTVIAMTVGGGERPGSGENMRALWKGLLPNGGVARGLKQYMTTSNYSACSFSPETPVLMAMGKTKPIGKIEVGDEVEAADPATGKHQGTRTVQATWTNHDDDLIDLTINTGHGSTAIVHTTSKHPFWDDSAHKWIPAGRLTPGHALNTPGNGHASVVSTHVTPGSANRWNVTVEQLHTYYVLAGETPVLVHNACPLKLEGVDDYLHEQVQKVVDAYDETGAPPSGVMQGGANPDNVGVYRGHNIPGGGSDKPFGYWTEMDVWPTEPGGRRGGMGRIVIGERGETWYTPHYKPGTWTLIREGCSCGRYGE</sequence>
<dbReference type="PANTHER" id="PTHR32305:SF17">
    <property type="entry name" value="TRNA NUCLEASE WAPA"/>
    <property type="match status" value="1"/>
</dbReference>
<reference evidence="3" key="1">
    <citation type="submission" date="2021-03" db="EMBL/GenBank/DDBJ databases">
        <title>Streptomyces poriferae sp. nov., a novel marine sponge-derived Actinobacteria species with anti-MRSA activity.</title>
        <authorList>
            <person name="Sandoval-Powers M."/>
            <person name="Kralova S."/>
            <person name="Nguyen G.-S."/>
            <person name="Fawwal D."/>
            <person name="Degnes K."/>
            <person name="Klinkenberg G."/>
            <person name="Sletta H."/>
            <person name="Wentzel A."/>
            <person name="Liles M.R."/>
        </authorList>
    </citation>
    <scope>NUCLEOTIDE SEQUENCE</scope>
    <source>
        <strain evidence="3">DSM 41794</strain>
    </source>
</reference>
<proteinExistence type="predicted"/>
<feature type="compositionally biased region" description="Polar residues" evidence="1">
    <location>
        <begin position="1874"/>
        <end position="1884"/>
    </location>
</feature>
<feature type="region of interest" description="Disordered" evidence="1">
    <location>
        <begin position="1641"/>
        <end position="1692"/>
    </location>
</feature>
<feature type="region of interest" description="Disordered" evidence="1">
    <location>
        <begin position="784"/>
        <end position="808"/>
    </location>
</feature>
<evidence type="ECO:0000259" key="2">
    <source>
        <dbReference type="SMART" id="SM00306"/>
    </source>
</evidence>
<dbReference type="EMBL" id="JAFLRJ010000230">
    <property type="protein sequence ID" value="MBO0514778.1"/>
    <property type="molecule type" value="Genomic_DNA"/>
</dbReference>
<dbReference type="Pfam" id="PF05593">
    <property type="entry name" value="RHS_repeat"/>
    <property type="match status" value="1"/>
</dbReference>
<evidence type="ECO:0000256" key="1">
    <source>
        <dbReference type="SAM" id="MobiDB-lite"/>
    </source>
</evidence>
<gene>
    <name evidence="3" type="ORF">J0695_23705</name>
</gene>
<feature type="region of interest" description="Disordered" evidence="1">
    <location>
        <begin position="1245"/>
        <end position="1266"/>
    </location>
</feature>
<dbReference type="Gene3D" id="2.170.16.10">
    <property type="entry name" value="Hedgehog/Intein (Hint) domain"/>
    <property type="match status" value="1"/>
</dbReference>
<keyword evidence="4" id="KW-1185">Reference proteome</keyword>
<dbReference type="Gene3D" id="2.180.10.10">
    <property type="entry name" value="RHS repeat-associated core"/>
    <property type="match status" value="1"/>
</dbReference>
<dbReference type="InterPro" id="IPR036844">
    <property type="entry name" value="Hint_dom_sf"/>
</dbReference>
<dbReference type="InterPro" id="IPR003587">
    <property type="entry name" value="Hint_dom_N"/>
</dbReference>
<dbReference type="NCBIfam" id="TIGR01643">
    <property type="entry name" value="YD_repeat_2x"/>
    <property type="match status" value="3"/>
</dbReference>